<dbReference type="SUPFAM" id="SSF56235">
    <property type="entry name" value="N-terminal nucleophile aminohydrolases (Ntn hydrolases)"/>
    <property type="match status" value="1"/>
</dbReference>
<proteinExistence type="predicted"/>
<dbReference type="InterPro" id="IPR043137">
    <property type="entry name" value="GGT_ssub_C"/>
</dbReference>
<dbReference type="Pfam" id="PF01019">
    <property type="entry name" value="G_glu_transpept"/>
    <property type="match status" value="1"/>
</dbReference>
<name>A0ABM1MPZ5_NICVS</name>
<protein>
    <submittedName>
        <fullName evidence="3">Gamma-glutamyltranspeptidase 1-like isoform X1</fullName>
    </submittedName>
</protein>
<dbReference type="Proteomes" id="UP000695000">
    <property type="component" value="Unplaced"/>
</dbReference>
<keyword evidence="1" id="KW-0472">Membrane</keyword>
<dbReference type="PRINTS" id="PR01210">
    <property type="entry name" value="GGTRANSPTASE"/>
</dbReference>
<keyword evidence="2" id="KW-1185">Reference proteome</keyword>
<gene>
    <name evidence="3" type="primary">LOC108562739</name>
</gene>
<keyword evidence="1" id="KW-1133">Transmembrane helix</keyword>
<dbReference type="InterPro" id="IPR043138">
    <property type="entry name" value="GGT_lsub"/>
</dbReference>
<sequence length="592" mass="64084">MLCRFNKRQVTVILVIVVIGVTVLGLCLGLLLNKDDAASAAVSVDTFIPEEVTLETGKHRGGIVTNGYECAGIGRDIILKGGSAADAAVAAMLCEGVAMPQSTGLGGGFLITIYSKSTGTVETLNAREMAPLAATENMYENDPSLSSEGGLAVAVPGELRGYEEVHKKYGKLPWKDIIQPTIDLCRNGHLVTPYLEGVFKNHRKRLVNIESLREVFVDPSTGEPWTRGHLLKRTKLAETLEIVAEEGADALYDGSLTEKFVEDVKGFGGIITVEDMNNYRPQWLDPVTEDLPDGMTLHTFPLPGSGIIMSFIMGLLKNNLNLDDIDDVTNWQRIVESFKFGYGKRTQMGDPSYVEGIENLIANMTSPEYINDIKNLMMFDNQTFQDPEYYGANFSMVEDHGTAHISVLAPNGDAVSVTGTINLIFGAKRRSQSTGIILNDEMDDFSSNYTNAFDVPPSPANFIKPGKRPLSSMTPSIITNKDGSVRLVIGAAGGTKITTSTALVAIKHIWFGQSLSEALNSKRLHHQLFPMEITLESGFDQVMMDGLKGIGHSVKVADTSDGFAAVTGVANISGIIEAVSDSRRPGSHVYIP</sequence>
<reference evidence="3" key="1">
    <citation type="submission" date="2025-08" db="UniProtKB">
        <authorList>
            <consortium name="RefSeq"/>
        </authorList>
    </citation>
    <scope>IDENTIFICATION</scope>
    <source>
        <tissue evidence="3">Whole Larva</tissue>
    </source>
</reference>
<dbReference type="Gene3D" id="1.10.246.130">
    <property type="match status" value="1"/>
</dbReference>
<dbReference type="PANTHER" id="PTHR11686:SF72">
    <property type="entry name" value="GAMMA-GLUTAMYL TRANSPEPTIDASE, ISOFORM A"/>
    <property type="match status" value="1"/>
</dbReference>
<dbReference type="InterPro" id="IPR029055">
    <property type="entry name" value="Ntn_hydrolases_N"/>
</dbReference>
<dbReference type="InterPro" id="IPR000101">
    <property type="entry name" value="GGT_peptidase"/>
</dbReference>
<dbReference type="RefSeq" id="XP_017776645.1">
    <property type="nucleotide sequence ID" value="XM_017921156.1"/>
</dbReference>
<evidence type="ECO:0000313" key="3">
    <source>
        <dbReference type="RefSeq" id="XP_017776645.1"/>
    </source>
</evidence>
<organism evidence="2 3">
    <name type="scientific">Nicrophorus vespilloides</name>
    <name type="common">Boreal carrion beetle</name>
    <dbReference type="NCBI Taxonomy" id="110193"/>
    <lineage>
        <taxon>Eukaryota</taxon>
        <taxon>Metazoa</taxon>
        <taxon>Ecdysozoa</taxon>
        <taxon>Arthropoda</taxon>
        <taxon>Hexapoda</taxon>
        <taxon>Insecta</taxon>
        <taxon>Pterygota</taxon>
        <taxon>Neoptera</taxon>
        <taxon>Endopterygota</taxon>
        <taxon>Coleoptera</taxon>
        <taxon>Polyphaga</taxon>
        <taxon>Staphyliniformia</taxon>
        <taxon>Silphidae</taxon>
        <taxon>Nicrophorinae</taxon>
        <taxon>Nicrophorus</taxon>
    </lineage>
</organism>
<dbReference type="Gene3D" id="3.60.20.40">
    <property type="match status" value="1"/>
</dbReference>
<evidence type="ECO:0000313" key="2">
    <source>
        <dbReference type="Proteomes" id="UP000695000"/>
    </source>
</evidence>
<dbReference type="GeneID" id="108562739"/>
<evidence type="ECO:0000256" key="1">
    <source>
        <dbReference type="SAM" id="Phobius"/>
    </source>
</evidence>
<dbReference type="NCBIfam" id="TIGR00066">
    <property type="entry name" value="g_glut_trans"/>
    <property type="match status" value="1"/>
</dbReference>
<keyword evidence="1" id="KW-0812">Transmembrane</keyword>
<accession>A0ABM1MPZ5</accession>
<dbReference type="PANTHER" id="PTHR11686">
    <property type="entry name" value="GAMMA GLUTAMYL TRANSPEPTIDASE"/>
    <property type="match status" value="1"/>
</dbReference>
<feature type="transmembrane region" description="Helical" evidence="1">
    <location>
        <begin position="12"/>
        <end position="32"/>
    </location>
</feature>